<protein>
    <submittedName>
        <fullName evidence="2">Uncharacterized protein</fullName>
    </submittedName>
</protein>
<dbReference type="EMBL" id="JARJCW010000065">
    <property type="protein sequence ID" value="KAJ7200015.1"/>
    <property type="molecule type" value="Genomic_DNA"/>
</dbReference>
<feature type="region of interest" description="Disordered" evidence="1">
    <location>
        <begin position="1"/>
        <end position="69"/>
    </location>
</feature>
<accession>A0AAD6Y5A9</accession>
<dbReference type="AlphaFoldDB" id="A0AAD6Y5A9"/>
<feature type="compositionally biased region" description="Basic residues" evidence="1">
    <location>
        <begin position="39"/>
        <end position="56"/>
    </location>
</feature>
<dbReference type="Proteomes" id="UP001219525">
    <property type="component" value="Unassembled WGS sequence"/>
</dbReference>
<sequence length="252" mass="28310">MEQQVRGPESPSIQTRNHDGRVRQSGAGGAEPHATRVSASRRARRRRRSHMRRLHGGRPQNTVAAKFSGADRGVMPREIAVRISMAGNADAATCNMALVQFNLATVRTSNGEIWGARLRQQDNPSEPHYEQFLRWYTTSTTHSRKEWFTVVKTTDGRIVATMTWFPKFSPGIQYNYKDKTTLLMKIGGVDYTWVLLGGEQGGDLWLGQEHLVSITRGITLVTITVTRNALAWHLIVPSVITALMLFRGTRIQ</sequence>
<evidence type="ECO:0000313" key="2">
    <source>
        <dbReference type="EMBL" id="KAJ7200015.1"/>
    </source>
</evidence>
<keyword evidence="3" id="KW-1185">Reference proteome</keyword>
<evidence type="ECO:0000313" key="3">
    <source>
        <dbReference type="Proteomes" id="UP001219525"/>
    </source>
</evidence>
<reference evidence="2" key="1">
    <citation type="submission" date="2023-03" db="EMBL/GenBank/DDBJ databases">
        <title>Massive genome expansion in bonnet fungi (Mycena s.s.) driven by repeated elements and novel gene families across ecological guilds.</title>
        <authorList>
            <consortium name="Lawrence Berkeley National Laboratory"/>
            <person name="Harder C.B."/>
            <person name="Miyauchi S."/>
            <person name="Viragh M."/>
            <person name="Kuo A."/>
            <person name="Thoen E."/>
            <person name="Andreopoulos B."/>
            <person name="Lu D."/>
            <person name="Skrede I."/>
            <person name="Drula E."/>
            <person name="Henrissat B."/>
            <person name="Morin E."/>
            <person name="Kohler A."/>
            <person name="Barry K."/>
            <person name="LaButti K."/>
            <person name="Morin E."/>
            <person name="Salamov A."/>
            <person name="Lipzen A."/>
            <person name="Mereny Z."/>
            <person name="Hegedus B."/>
            <person name="Baldrian P."/>
            <person name="Stursova M."/>
            <person name="Weitz H."/>
            <person name="Taylor A."/>
            <person name="Grigoriev I.V."/>
            <person name="Nagy L.G."/>
            <person name="Martin F."/>
            <person name="Kauserud H."/>
        </authorList>
    </citation>
    <scope>NUCLEOTIDE SEQUENCE</scope>
    <source>
        <strain evidence="2">9144</strain>
    </source>
</reference>
<comment type="caution">
    <text evidence="2">The sequence shown here is derived from an EMBL/GenBank/DDBJ whole genome shotgun (WGS) entry which is preliminary data.</text>
</comment>
<proteinExistence type="predicted"/>
<name>A0AAD6Y5A9_9AGAR</name>
<evidence type="ECO:0000256" key="1">
    <source>
        <dbReference type="SAM" id="MobiDB-lite"/>
    </source>
</evidence>
<organism evidence="2 3">
    <name type="scientific">Mycena pura</name>
    <dbReference type="NCBI Taxonomy" id="153505"/>
    <lineage>
        <taxon>Eukaryota</taxon>
        <taxon>Fungi</taxon>
        <taxon>Dikarya</taxon>
        <taxon>Basidiomycota</taxon>
        <taxon>Agaricomycotina</taxon>
        <taxon>Agaricomycetes</taxon>
        <taxon>Agaricomycetidae</taxon>
        <taxon>Agaricales</taxon>
        <taxon>Marasmiineae</taxon>
        <taxon>Mycenaceae</taxon>
        <taxon>Mycena</taxon>
    </lineage>
</organism>
<gene>
    <name evidence="2" type="ORF">GGX14DRAFT_401021</name>
</gene>